<dbReference type="EMBL" id="BMYO01000006">
    <property type="protein sequence ID" value="GHD64271.1"/>
    <property type="molecule type" value="Genomic_DNA"/>
</dbReference>
<sequence length="189" mass="21322">MMSRRLLCLLALPLCAACSAPPVQHYAAGRPRFDLAAYFTGTVDAWGMFQQRDGEVVKRFTVVIEGRRERDTLVLDERFAYSDGTTQQRVWTLVQAADGRWHGTADDVVGEAVGESAGNAFNWRYTLRLPVGGRSYEVAFDDWMFQMDDETLLNRARMSKFGIDLGEVTLFFRKRAGGDHARRDESALS</sequence>
<keyword evidence="2" id="KW-0449">Lipoprotein</keyword>
<evidence type="ECO:0000313" key="3">
    <source>
        <dbReference type="Proteomes" id="UP000604737"/>
    </source>
</evidence>
<reference evidence="3" key="1">
    <citation type="journal article" date="2019" name="Int. J. Syst. Evol. Microbiol.">
        <title>The Global Catalogue of Microorganisms (GCM) 10K type strain sequencing project: providing services to taxonomists for standard genome sequencing and annotation.</title>
        <authorList>
            <consortium name="The Broad Institute Genomics Platform"/>
            <consortium name="The Broad Institute Genome Sequencing Center for Infectious Disease"/>
            <person name="Wu L."/>
            <person name="Ma J."/>
        </authorList>
    </citation>
    <scope>NUCLEOTIDE SEQUENCE [LARGE SCALE GENOMIC DNA]</scope>
    <source>
        <strain evidence="3">KCTC 23701</strain>
    </source>
</reference>
<feature type="signal peptide" evidence="1">
    <location>
        <begin position="1"/>
        <end position="27"/>
    </location>
</feature>
<organism evidence="2 3">
    <name type="scientific">Jeongeupia chitinilytica</name>
    <dbReference type="NCBI Taxonomy" id="1041641"/>
    <lineage>
        <taxon>Bacteria</taxon>
        <taxon>Pseudomonadati</taxon>
        <taxon>Pseudomonadota</taxon>
        <taxon>Betaproteobacteria</taxon>
        <taxon>Neisseriales</taxon>
        <taxon>Chitinibacteraceae</taxon>
        <taxon>Jeongeupia</taxon>
    </lineage>
</organism>
<accession>A0ABQ3H2N9</accession>
<dbReference type="Proteomes" id="UP000604737">
    <property type="component" value="Unassembled WGS sequence"/>
</dbReference>
<dbReference type="InterPro" id="IPR024409">
    <property type="entry name" value="DUF3833"/>
</dbReference>
<evidence type="ECO:0000256" key="1">
    <source>
        <dbReference type="SAM" id="SignalP"/>
    </source>
</evidence>
<dbReference type="Pfam" id="PF12915">
    <property type="entry name" value="DUF3833"/>
    <property type="match status" value="1"/>
</dbReference>
<name>A0ABQ3H2N9_9NEIS</name>
<evidence type="ECO:0000313" key="2">
    <source>
        <dbReference type="EMBL" id="GHD64271.1"/>
    </source>
</evidence>
<keyword evidence="3" id="KW-1185">Reference proteome</keyword>
<keyword evidence="1" id="KW-0732">Signal</keyword>
<comment type="caution">
    <text evidence="2">The sequence shown here is derived from an EMBL/GenBank/DDBJ whole genome shotgun (WGS) entry which is preliminary data.</text>
</comment>
<feature type="chain" id="PRO_5047125853" evidence="1">
    <location>
        <begin position="28"/>
        <end position="189"/>
    </location>
</feature>
<protein>
    <submittedName>
        <fullName evidence="2">Lipoprotein</fullName>
    </submittedName>
</protein>
<gene>
    <name evidence="2" type="ORF">GCM10007350_23040</name>
</gene>
<proteinExistence type="predicted"/>